<feature type="region of interest" description="Disordered" evidence="10">
    <location>
        <begin position="476"/>
        <end position="505"/>
    </location>
</feature>
<evidence type="ECO:0000256" key="9">
    <source>
        <dbReference type="PROSITE-ProRule" id="PRU00206"/>
    </source>
</evidence>
<dbReference type="AlphaFoldDB" id="A0ABD3X456"/>
<feature type="domain" description="TNFR-Cys" evidence="12">
    <location>
        <begin position="172"/>
        <end position="217"/>
    </location>
</feature>
<feature type="disulfide bond" evidence="9">
    <location>
        <begin position="68"/>
        <end position="81"/>
    </location>
</feature>
<feature type="region of interest" description="Disordered" evidence="10">
    <location>
        <begin position="342"/>
        <end position="367"/>
    </location>
</feature>
<keyword evidence="6 9" id="KW-1015">Disulfide bond</keyword>
<evidence type="ECO:0000256" key="5">
    <source>
        <dbReference type="ARBA" id="ARBA00023136"/>
    </source>
</evidence>
<dbReference type="SUPFAM" id="SSF57586">
    <property type="entry name" value="TNF receptor-like"/>
    <property type="match status" value="2"/>
</dbReference>
<gene>
    <name evidence="13" type="ORF">ACJMK2_033019</name>
</gene>
<protein>
    <recommendedName>
        <fullName evidence="12">TNFR-Cys domain-containing protein</fullName>
    </recommendedName>
</protein>
<dbReference type="Pfam" id="PF00020">
    <property type="entry name" value="TNFR_c6"/>
    <property type="match status" value="3"/>
</dbReference>
<keyword evidence="5 11" id="KW-0472">Membrane</keyword>
<evidence type="ECO:0000256" key="11">
    <source>
        <dbReference type="SAM" id="Phobius"/>
    </source>
</evidence>
<keyword evidence="3" id="KW-0677">Repeat</keyword>
<feature type="disulfide bond" evidence="9">
    <location>
        <begin position="71"/>
        <end position="89"/>
    </location>
</feature>
<feature type="compositionally biased region" description="Basic and acidic residues" evidence="10">
    <location>
        <begin position="354"/>
        <end position="363"/>
    </location>
</feature>
<dbReference type="Proteomes" id="UP001634394">
    <property type="component" value="Unassembled WGS sequence"/>
</dbReference>
<evidence type="ECO:0000256" key="8">
    <source>
        <dbReference type="ARBA" id="ARBA00023180"/>
    </source>
</evidence>
<accession>A0ABD3X456</accession>
<keyword evidence="7" id="KW-0675">Receptor</keyword>
<name>A0ABD3X456_SINWO</name>
<evidence type="ECO:0000256" key="7">
    <source>
        <dbReference type="ARBA" id="ARBA00023170"/>
    </source>
</evidence>
<feature type="domain" description="TNFR-Cys" evidence="12">
    <location>
        <begin position="131"/>
        <end position="170"/>
    </location>
</feature>
<dbReference type="PROSITE" id="PS00652">
    <property type="entry name" value="TNFR_NGFR_1"/>
    <property type="match status" value="3"/>
</dbReference>
<organism evidence="13 14">
    <name type="scientific">Sinanodonta woodiana</name>
    <name type="common">Chinese pond mussel</name>
    <name type="synonym">Anodonta woodiana</name>
    <dbReference type="NCBI Taxonomy" id="1069815"/>
    <lineage>
        <taxon>Eukaryota</taxon>
        <taxon>Metazoa</taxon>
        <taxon>Spiralia</taxon>
        <taxon>Lophotrochozoa</taxon>
        <taxon>Mollusca</taxon>
        <taxon>Bivalvia</taxon>
        <taxon>Autobranchia</taxon>
        <taxon>Heteroconchia</taxon>
        <taxon>Palaeoheterodonta</taxon>
        <taxon>Unionida</taxon>
        <taxon>Unionoidea</taxon>
        <taxon>Unionidae</taxon>
        <taxon>Unioninae</taxon>
        <taxon>Sinanodonta</taxon>
    </lineage>
</organism>
<feature type="domain" description="TNFR-Cys" evidence="12">
    <location>
        <begin position="91"/>
        <end position="129"/>
    </location>
</feature>
<keyword evidence="14" id="KW-1185">Reference proteome</keyword>
<keyword evidence="4 11" id="KW-1133">Transmembrane helix</keyword>
<dbReference type="InterPro" id="IPR001368">
    <property type="entry name" value="TNFR/NGFR_Cys_rich_reg"/>
</dbReference>
<comment type="caution">
    <text evidence="9">Lacks conserved residue(s) required for the propagation of feature annotation.</text>
</comment>
<evidence type="ECO:0000256" key="10">
    <source>
        <dbReference type="SAM" id="MobiDB-lite"/>
    </source>
</evidence>
<reference evidence="13 14" key="1">
    <citation type="submission" date="2024-11" db="EMBL/GenBank/DDBJ databases">
        <title>Chromosome-level genome assembly of the freshwater bivalve Anodonta woodiana.</title>
        <authorList>
            <person name="Chen X."/>
        </authorList>
    </citation>
    <scope>NUCLEOTIDE SEQUENCE [LARGE SCALE GENOMIC DNA]</scope>
    <source>
        <strain evidence="13">MN2024</strain>
        <tissue evidence="13">Gills</tissue>
    </source>
</reference>
<evidence type="ECO:0000256" key="3">
    <source>
        <dbReference type="ARBA" id="ARBA00022737"/>
    </source>
</evidence>
<feature type="repeat" description="TNFR-Cys" evidence="9">
    <location>
        <begin position="131"/>
        <end position="170"/>
    </location>
</feature>
<dbReference type="PANTHER" id="PTHR12120:SF10">
    <property type="entry name" value="TNFR-CYS DOMAIN-CONTAINING PROTEIN"/>
    <property type="match status" value="1"/>
</dbReference>
<comment type="subcellular location">
    <subcellularLocation>
        <location evidence="1">Membrane</location>
        <topology evidence="1">Single-pass membrane protein</topology>
    </subcellularLocation>
</comment>
<evidence type="ECO:0000256" key="2">
    <source>
        <dbReference type="ARBA" id="ARBA00022692"/>
    </source>
</evidence>
<feature type="disulfide bond" evidence="9">
    <location>
        <begin position="152"/>
        <end position="170"/>
    </location>
</feature>
<evidence type="ECO:0000259" key="12">
    <source>
        <dbReference type="PROSITE" id="PS50050"/>
    </source>
</evidence>
<evidence type="ECO:0000256" key="6">
    <source>
        <dbReference type="ARBA" id="ARBA00023157"/>
    </source>
</evidence>
<evidence type="ECO:0000313" key="14">
    <source>
        <dbReference type="Proteomes" id="UP001634394"/>
    </source>
</evidence>
<feature type="compositionally biased region" description="Basic residues" evidence="10">
    <location>
        <begin position="480"/>
        <end position="496"/>
    </location>
</feature>
<feature type="repeat" description="TNFR-Cys" evidence="9">
    <location>
        <begin position="172"/>
        <end position="217"/>
    </location>
</feature>
<evidence type="ECO:0000256" key="4">
    <source>
        <dbReference type="ARBA" id="ARBA00022989"/>
    </source>
</evidence>
<evidence type="ECO:0000313" key="13">
    <source>
        <dbReference type="EMBL" id="KAL3880812.1"/>
    </source>
</evidence>
<feature type="transmembrane region" description="Helical" evidence="11">
    <location>
        <begin position="251"/>
        <end position="276"/>
    </location>
</feature>
<sequence length="518" mass="58767">MFPTGREYTTSVQFIFLRSFNFIVKLFLAGLVSTGSISIHVNQPFAAAAFSCGPNEYYIIKTKRCDWCSGCPVGHTIKKQCTRYKNTVCEPCPPGSFSEREGNVCSTCRTCLPGQFVQKECNTSSNRICKACPILTFSDKENSATCRPCKTCRTYETTLAKCTVSSDTECGECRAGYFRMQSLDECWKCSPCYPEHVGLTFVMSECQRKVTDSNMTCMPVRPPYIPDLKTMDSDIADRTESRSMAYVENHFFTSFSVTISVTVLLLLTSVTLLVIYMKYRNRLRNRYGSCVVDSVKEYMAENKNQSEKNAQTLNTNCESNDSDSRLTLGYFNFANEPNLTSSSNLIKSRKTKRARDERLKERSASTPASIRPLLRASDYLDVATSQIKENDLNNGESKTFNFEKNDIQHGRYFKEDHGLHPGVTVSEVNECSSEADNEEELSVQSHFEDPKLISPHVTQDSLVDLDKFVSMSKEGEICKKKGKKEKRNKKRRHRREKVPNSKRPLVDLSYFSVHTNLS</sequence>
<comment type="caution">
    <text evidence="13">The sequence shown here is derived from an EMBL/GenBank/DDBJ whole genome shotgun (WGS) entry which is preliminary data.</text>
</comment>
<feature type="disulfide bond" evidence="9">
    <location>
        <begin position="111"/>
        <end position="129"/>
    </location>
</feature>
<dbReference type="InterPro" id="IPR047526">
    <property type="entry name" value="TNR19/27/EDAR"/>
</dbReference>
<evidence type="ECO:0000256" key="1">
    <source>
        <dbReference type="ARBA" id="ARBA00004167"/>
    </source>
</evidence>
<feature type="repeat" description="TNFR-Cys" evidence="9">
    <location>
        <begin position="91"/>
        <end position="129"/>
    </location>
</feature>
<feature type="domain" description="TNFR-Cys" evidence="12">
    <location>
        <begin position="51"/>
        <end position="89"/>
    </location>
</feature>
<dbReference type="PROSITE" id="PS50050">
    <property type="entry name" value="TNFR_NGFR_2"/>
    <property type="match status" value="4"/>
</dbReference>
<feature type="disulfide bond" evidence="9">
    <location>
        <begin position="108"/>
        <end position="121"/>
    </location>
</feature>
<dbReference type="Gene3D" id="2.10.50.10">
    <property type="entry name" value="Tumor Necrosis Factor Receptor, subunit A, domain 2"/>
    <property type="match status" value="3"/>
</dbReference>
<keyword evidence="8" id="KW-0325">Glycoprotein</keyword>
<dbReference type="SMART" id="SM00208">
    <property type="entry name" value="TNFR"/>
    <property type="match status" value="4"/>
</dbReference>
<feature type="disulfide bond" evidence="9">
    <location>
        <begin position="149"/>
        <end position="162"/>
    </location>
</feature>
<keyword evidence="2 11" id="KW-0812">Transmembrane</keyword>
<dbReference type="GO" id="GO:0016020">
    <property type="term" value="C:membrane"/>
    <property type="evidence" value="ECO:0007669"/>
    <property type="project" value="UniProtKB-SubCell"/>
</dbReference>
<dbReference type="PANTHER" id="PTHR12120">
    <property type="entry name" value="TNFR-CYS DOMAIN-CONTAINING PROTEIN"/>
    <property type="match status" value="1"/>
</dbReference>
<proteinExistence type="predicted"/>
<feature type="repeat" description="TNFR-Cys" evidence="9">
    <location>
        <begin position="51"/>
        <end position="89"/>
    </location>
</feature>
<dbReference type="EMBL" id="JBJQND010000004">
    <property type="protein sequence ID" value="KAL3880812.1"/>
    <property type="molecule type" value="Genomic_DNA"/>
</dbReference>